<keyword evidence="5" id="KW-1185">Reference proteome</keyword>
<feature type="transmembrane region" description="Helical" evidence="3">
    <location>
        <begin position="351"/>
        <end position="372"/>
    </location>
</feature>
<organism evidence="4 5">
    <name type="scientific">Dillenia turbinata</name>
    <dbReference type="NCBI Taxonomy" id="194707"/>
    <lineage>
        <taxon>Eukaryota</taxon>
        <taxon>Viridiplantae</taxon>
        <taxon>Streptophyta</taxon>
        <taxon>Embryophyta</taxon>
        <taxon>Tracheophyta</taxon>
        <taxon>Spermatophyta</taxon>
        <taxon>Magnoliopsida</taxon>
        <taxon>eudicotyledons</taxon>
        <taxon>Gunneridae</taxon>
        <taxon>Pentapetalae</taxon>
        <taxon>Dilleniales</taxon>
        <taxon>Dilleniaceae</taxon>
        <taxon>Dillenia</taxon>
    </lineage>
</organism>
<keyword evidence="3" id="KW-1133">Transmembrane helix</keyword>
<dbReference type="Gene3D" id="3.40.50.1820">
    <property type="entry name" value="alpha/beta hydrolase"/>
    <property type="match status" value="1"/>
</dbReference>
<feature type="transmembrane region" description="Helical" evidence="3">
    <location>
        <begin position="29"/>
        <end position="48"/>
    </location>
</feature>
<dbReference type="AlphaFoldDB" id="A0AAN8YXJ2"/>
<keyword evidence="3" id="KW-0812">Transmembrane</keyword>
<dbReference type="FunFam" id="3.40.50.1820:FF:000071">
    <property type="entry name" value="Embryogenesis-associated protein EMB8"/>
    <property type="match status" value="1"/>
</dbReference>
<name>A0AAN8YXJ2_9MAGN</name>
<dbReference type="PANTHER" id="PTHR10794">
    <property type="entry name" value="ABHYDROLASE DOMAIN-CONTAINING PROTEIN"/>
    <property type="match status" value="1"/>
</dbReference>
<comment type="caution">
    <text evidence="4">The sequence shown here is derived from an EMBL/GenBank/DDBJ whole genome shotgun (WGS) entry which is preliminary data.</text>
</comment>
<reference evidence="4 5" key="1">
    <citation type="submission" date="2023-12" db="EMBL/GenBank/DDBJ databases">
        <title>A high-quality genome assembly for Dillenia turbinata (Dilleniales).</title>
        <authorList>
            <person name="Chanderbali A."/>
        </authorList>
    </citation>
    <scope>NUCLEOTIDE SEQUENCE [LARGE SCALE GENOMIC DNA]</scope>
    <source>
        <strain evidence="4">LSX21</strain>
        <tissue evidence="4">Leaf</tissue>
    </source>
</reference>
<dbReference type="InterPro" id="IPR050960">
    <property type="entry name" value="AB_hydrolase_4_sf"/>
</dbReference>
<protein>
    <recommendedName>
        <fullName evidence="6">Serine aminopeptidase S33 domain-containing protein</fullName>
    </recommendedName>
</protein>
<feature type="compositionally biased region" description="Basic and acidic residues" evidence="2">
    <location>
        <begin position="560"/>
        <end position="580"/>
    </location>
</feature>
<evidence type="ECO:0000256" key="1">
    <source>
        <dbReference type="ARBA" id="ARBA00010884"/>
    </source>
</evidence>
<dbReference type="GO" id="GO:0034338">
    <property type="term" value="F:short-chain carboxylesterase activity"/>
    <property type="evidence" value="ECO:0007669"/>
    <property type="project" value="TreeGrafter"/>
</dbReference>
<proteinExistence type="inferred from homology"/>
<sequence>MDCPAESTNLDSAISAYQHLLRCLSLIPISHYFLGICFLLLTFLYFFWEMHFLQDFFTGFRGDPVVLTFDPSSQVYEEVVSKCKLLHGRFQPTPWLSSPHLQTAFMSFFGNSPSFSYKREIFHTPDGGTLALDWLISSDIGGIALHKNQMINKEDKTPVVVVVPGLTSDSEAPYIKHLVFKIAKRGWNVVVSNHRGLGGVSITDSGSMQKSVKMCDGFPFLVFELLSVTKGIEGVDNIVHVLMLYIVEEEDDALSDCFYTGGWTEDVRIVVKYLHGQFPDAPLFAVGTSIGANVLVKYLGEEGYDLPLVGAAAVGSPWDLVVVLYEKFMLDEIQRFSGSLHFKQFSLGDSVLVSFLLICAPVVLMMGSRFLIRKHQQRFYDRFLTSGLKRYAQLHQHALSRIINYEAVQKSRCVRDFDKYATRVMAKFRTVDAYYRHSSSVNFVEDVSVPLLCISAVNDPVCTGEAIPYDECRNNKNVVLATTKHGGHLAYYEGITATSLWWVRAVDEFLSVLHSSPFVLGKKEVQSSSSPSSTDPSVDQGRFVNIIKDGAVAELGSEQRNGEVEDAHHDHLLKTTKDNDTAPGVIE</sequence>
<keyword evidence="3" id="KW-0472">Membrane</keyword>
<evidence type="ECO:0000313" key="5">
    <source>
        <dbReference type="Proteomes" id="UP001370490"/>
    </source>
</evidence>
<dbReference type="SUPFAM" id="SSF53474">
    <property type="entry name" value="alpha/beta-Hydrolases"/>
    <property type="match status" value="1"/>
</dbReference>
<dbReference type="GO" id="GO:0047372">
    <property type="term" value="F:monoacylglycerol lipase activity"/>
    <property type="evidence" value="ECO:0007669"/>
    <property type="project" value="TreeGrafter"/>
</dbReference>
<dbReference type="PANTHER" id="PTHR10794:SF82">
    <property type="entry name" value="ALPHA_BETA-HYDROLASES SUPERFAMILY PROTEIN"/>
    <property type="match status" value="1"/>
</dbReference>
<gene>
    <name evidence="4" type="ORF">RJ641_018791</name>
</gene>
<dbReference type="InterPro" id="IPR029058">
    <property type="entry name" value="AB_hydrolase_fold"/>
</dbReference>
<comment type="similarity">
    <text evidence="1">Belongs to the AB hydrolase superfamily. AB hydrolase 4 family.</text>
</comment>
<feature type="region of interest" description="Disordered" evidence="2">
    <location>
        <begin position="555"/>
        <end position="587"/>
    </location>
</feature>
<evidence type="ECO:0000256" key="2">
    <source>
        <dbReference type="SAM" id="MobiDB-lite"/>
    </source>
</evidence>
<dbReference type="EMBL" id="JBAMMX010000024">
    <property type="protein sequence ID" value="KAK6915930.1"/>
    <property type="molecule type" value="Genomic_DNA"/>
</dbReference>
<evidence type="ECO:0000256" key="3">
    <source>
        <dbReference type="SAM" id="Phobius"/>
    </source>
</evidence>
<evidence type="ECO:0000313" key="4">
    <source>
        <dbReference type="EMBL" id="KAK6915930.1"/>
    </source>
</evidence>
<evidence type="ECO:0008006" key="6">
    <source>
        <dbReference type="Google" id="ProtNLM"/>
    </source>
</evidence>
<dbReference type="Proteomes" id="UP001370490">
    <property type="component" value="Unassembled WGS sequence"/>
</dbReference>
<accession>A0AAN8YXJ2</accession>